<keyword evidence="2" id="KW-1133">Transmembrane helix</keyword>
<evidence type="ECO:0000256" key="1">
    <source>
        <dbReference type="ARBA" id="ARBA00005801"/>
    </source>
</evidence>
<evidence type="ECO:0000259" key="3">
    <source>
        <dbReference type="Pfam" id="PF01478"/>
    </source>
</evidence>
<sequence>MLFTIFFLILLFLISWTDVRELRIPDVLSFSLLGLALFRAFWVGNPVSFFLGAAFSFAFFFLLHLFFPRGIGFGDVKLALGVGLFLGWPLAVLAVFFAFLFGALVGVLLIVLRKKSLKDALPFAPFLSCAAVVTLFFGNSILNWYLYGAL</sequence>
<protein>
    <submittedName>
        <fullName evidence="4">A24 family peptidase</fullName>
        <ecNumber evidence="4">3.4.23.-</ecNumber>
    </submittedName>
</protein>
<evidence type="ECO:0000313" key="4">
    <source>
        <dbReference type="EMBL" id="WZL75352.1"/>
    </source>
</evidence>
<feature type="transmembrane region" description="Helical" evidence="2">
    <location>
        <begin position="49"/>
        <end position="67"/>
    </location>
</feature>
<dbReference type="InterPro" id="IPR000045">
    <property type="entry name" value="Prepilin_IV_endopep_pep"/>
</dbReference>
<evidence type="ECO:0000313" key="5">
    <source>
        <dbReference type="Proteomes" id="UP001461341"/>
    </source>
</evidence>
<dbReference type="GO" id="GO:0016787">
    <property type="term" value="F:hydrolase activity"/>
    <property type="evidence" value="ECO:0007669"/>
    <property type="project" value="UniProtKB-KW"/>
</dbReference>
<reference evidence="4 5" key="1">
    <citation type="submission" date="2023-03" db="EMBL/GenBank/DDBJ databases">
        <title>Novel Species.</title>
        <authorList>
            <person name="Ma S."/>
        </authorList>
    </citation>
    <scope>NUCLEOTIDE SEQUENCE [LARGE SCALE GENOMIC DNA]</scope>
    <source>
        <strain evidence="4 5">B11</strain>
    </source>
</reference>
<organism evidence="4 5">
    <name type="scientific">Thermatribacter velox</name>
    <dbReference type="NCBI Taxonomy" id="3039681"/>
    <lineage>
        <taxon>Bacteria</taxon>
        <taxon>Pseudomonadati</taxon>
        <taxon>Atribacterota</taxon>
        <taxon>Atribacteria</taxon>
        <taxon>Atribacterales</taxon>
        <taxon>Thermatribacteraceae</taxon>
        <taxon>Thermatribacter</taxon>
    </lineage>
</organism>
<dbReference type="Pfam" id="PF01478">
    <property type="entry name" value="Peptidase_A24"/>
    <property type="match status" value="1"/>
</dbReference>
<feature type="transmembrane region" description="Helical" evidence="2">
    <location>
        <begin position="87"/>
        <end position="111"/>
    </location>
</feature>
<keyword evidence="5" id="KW-1185">Reference proteome</keyword>
<feature type="domain" description="Prepilin type IV endopeptidase peptidase" evidence="3">
    <location>
        <begin position="5"/>
        <end position="107"/>
    </location>
</feature>
<comment type="similarity">
    <text evidence="1">Belongs to the peptidase A24 family.</text>
</comment>
<feature type="transmembrane region" description="Helical" evidence="2">
    <location>
        <begin position="27"/>
        <end position="42"/>
    </location>
</feature>
<evidence type="ECO:0000256" key="2">
    <source>
        <dbReference type="SAM" id="Phobius"/>
    </source>
</evidence>
<keyword evidence="2" id="KW-0472">Membrane</keyword>
<dbReference type="InterPro" id="IPR050882">
    <property type="entry name" value="Prepilin_peptidase/N-MTase"/>
</dbReference>
<keyword evidence="4" id="KW-0378">Hydrolase</keyword>
<dbReference type="EC" id="3.4.23.-" evidence="4"/>
<dbReference type="RefSeq" id="WP_369017499.1">
    <property type="nucleotide sequence ID" value="NZ_CP121689.1"/>
</dbReference>
<feature type="transmembrane region" description="Helical" evidence="2">
    <location>
        <begin position="123"/>
        <end position="147"/>
    </location>
</feature>
<dbReference type="EMBL" id="CP121689">
    <property type="protein sequence ID" value="WZL75352.1"/>
    <property type="molecule type" value="Genomic_DNA"/>
</dbReference>
<dbReference type="PANTHER" id="PTHR30487">
    <property type="entry name" value="TYPE 4 PREPILIN-LIKE PROTEINS LEADER PEPTIDE-PROCESSING ENZYME"/>
    <property type="match status" value="1"/>
</dbReference>
<accession>A0ABZ2Y913</accession>
<keyword evidence="2" id="KW-0812">Transmembrane</keyword>
<dbReference type="Proteomes" id="UP001461341">
    <property type="component" value="Chromosome"/>
</dbReference>
<gene>
    <name evidence="4" type="ORF">QBE54_07060</name>
</gene>
<proteinExistence type="inferred from homology"/>
<name>A0ABZ2Y913_9BACT</name>
<dbReference type="PANTHER" id="PTHR30487:SF0">
    <property type="entry name" value="PREPILIN LEADER PEPTIDASE_N-METHYLTRANSFERASE-RELATED"/>
    <property type="match status" value="1"/>
</dbReference>
<dbReference type="Gene3D" id="1.20.120.1220">
    <property type="match status" value="1"/>
</dbReference>